<feature type="region of interest" description="Disordered" evidence="1">
    <location>
        <begin position="446"/>
        <end position="507"/>
    </location>
</feature>
<feature type="compositionally biased region" description="Low complexity" evidence="1">
    <location>
        <begin position="536"/>
        <end position="551"/>
    </location>
</feature>
<feature type="region of interest" description="Disordered" evidence="1">
    <location>
        <begin position="271"/>
        <end position="381"/>
    </location>
</feature>
<protein>
    <recommendedName>
        <fullName evidence="4">Proteophosphoglycan ppg4</fullName>
    </recommendedName>
</protein>
<feature type="compositionally biased region" description="Low complexity" evidence="1">
    <location>
        <begin position="198"/>
        <end position="216"/>
    </location>
</feature>
<accession>A0ABR3IXB5</accession>
<feature type="compositionally biased region" description="Polar residues" evidence="1">
    <location>
        <begin position="163"/>
        <end position="173"/>
    </location>
</feature>
<proteinExistence type="predicted"/>
<dbReference type="Proteomes" id="UP001556367">
    <property type="component" value="Unassembled WGS sequence"/>
</dbReference>
<feature type="compositionally biased region" description="Pro residues" evidence="1">
    <location>
        <begin position="188"/>
        <end position="197"/>
    </location>
</feature>
<evidence type="ECO:0000313" key="3">
    <source>
        <dbReference type="Proteomes" id="UP001556367"/>
    </source>
</evidence>
<reference evidence="3" key="1">
    <citation type="submission" date="2024-06" db="EMBL/GenBank/DDBJ databases">
        <title>Multi-omics analyses provide insights into the biosynthesis of the anticancer antibiotic pleurotin in Hohenbuehelia grisea.</title>
        <authorList>
            <person name="Weaver J.A."/>
            <person name="Alberti F."/>
        </authorList>
    </citation>
    <scope>NUCLEOTIDE SEQUENCE [LARGE SCALE GENOMIC DNA]</scope>
    <source>
        <strain evidence="3">T-177</strain>
    </source>
</reference>
<feature type="compositionally biased region" description="Low complexity" evidence="1">
    <location>
        <begin position="488"/>
        <end position="507"/>
    </location>
</feature>
<feature type="compositionally biased region" description="Gly residues" evidence="1">
    <location>
        <begin position="460"/>
        <end position="487"/>
    </location>
</feature>
<gene>
    <name evidence="2" type="ORF">HGRIS_013911</name>
</gene>
<feature type="compositionally biased region" description="Polar residues" evidence="1">
    <location>
        <begin position="310"/>
        <end position="319"/>
    </location>
</feature>
<feature type="compositionally biased region" description="Low complexity" evidence="1">
    <location>
        <begin position="116"/>
        <end position="151"/>
    </location>
</feature>
<keyword evidence="3" id="KW-1185">Reference proteome</keyword>
<name>A0ABR3IXB5_9AGAR</name>
<feature type="compositionally biased region" description="Low complexity" evidence="1">
    <location>
        <begin position="26"/>
        <end position="43"/>
    </location>
</feature>
<comment type="caution">
    <text evidence="2">The sequence shown here is derived from an EMBL/GenBank/DDBJ whole genome shotgun (WGS) entry which is preliminary data.</text>
</comment>
<dbReference type="EMBL" id="JASNQZ010000015">
    <property type="protein sequence ID" value="KAL0947850.1"/>
    <property type="molecule type" value="Genomic_DNA"/>
</dbReference>
<evidence type="ECO:0000256" key="1">
    <source>
        <dbReference type="SAM" id="MobiDB-lite"/>
    </source>
</evidence>
<feature type="region of interest" description="Disordered" evidence="1">
    <location>
        <begin position="1"/>
        <end position="244"/>
    </location>
</feature>
<feature type="region of interest" description="Disordered" evidence="1">
    <location>
        <begin position="536"/>
        <end position="589"/>
    </location>
</feature>
<evidence type="ECO:0000313" key="2">
    <source>
        <dbReference type="EMBL" id="KAL0947850.1"/>
    </source>
</evidence>
<feature type="compositionally biased region" description="Low complexity" evidence="1">
    <location>
        <begin position="446"/>
        <end position="459"/>
    </location>
</feature>
<sequence>MMRDLTSLHASMAAQNKVGNGRGSRRAGAGSASNLAGGSPSSGDLNGSALGNVKQEDITLSMHHSQRPGTSTGYEGDHPGLMYQPPAWHVHGNADAHSRPNSTNHSFRDPGQSFLASQSTSTNNNATAASAQSQSFLPFSSSFNFSVPDSNQHLQRDAGRPRSSASRPTTAGGTSLPPLASVFSAPLPASPPQPPFTPNSASQQSFSNQQQSSSANLLPFPIRRPSTANRPGTAPASSSLVTPSSASYYGRSTFFGGAGGLVSRTSELSVFSHGRGNSDMGAASAGYDPDPASPTSGGYDSPFSFHPPTVTEQQQQSGRGPSVSAYNAAATGSTNPRKRAYAGPDGPNDEHSIAAAPAPPAPAHGNNDYYDYGSESRPQSRRLSVMELCNEPSESTGLGAFLLSPTSGLSAGYGGASRPSTSSGLVTSASALALVDRPSPPLLARAAQAAAAAASPGPAGSYGGSGAGQEEYGGGGLSPATRRGGGLPAAASPAFAASPSPSGSYAAAASPLLPYRGGSAAGVGVGGGFADSPTFSAASPASAYSARSPDAGHVRGVSRRAGSAPDGGDDQVRIAVSPSHSPAIVGMRV</sequence>
<organism evidence="2 3">
    <name type="scientific">Hohenbuehelia grisea</name>
    <dbReference type="NCBI Taxonomy" id="104357"/>
    <lineage>
        <taxon>Eukaryota</taxon>
        <taxon>Fungi</taxon>
        <taxon>Dikarya</taxon>
        <taxon>Basidiomycota</taxon>
        <taxon>Agaricomycotina</taxon>
        <taxon>Agaricomycetes</taxon>
        <taxon>Agaricomycetidae</taxon>
        <taxon>Agaricales</taxon>
        <taxon>Pleurotineae</taxon>
        <taxon>Pleurotaceae</taxon>
        <taxon>Hohenbuehelia</taxon>
    </lineage>
</organism>
<feature type="compositionally biased region" description="Low complexity" evidence="1">
    <location>
        <begin position="233"/>
        <end position="244"/>
    </location>
</feature>
<evidence type="ECO:0008006" key="4">
    <source>
        <dbReference type="Google" id="ProtNLM"/>
    </source>
</evidence>